<evidence type="ECO:0000313" key="2">
    <source>
        <dbReference type="Proteomes" id="UP000229730"/>
    </source>
</evidence>
<evidence type="ECO:0008006" key="3">
    <source>
        <dbReference type="Google" id="ProtNLM"/>
    </source>
</evidence>
<dbReference type="RefSeq" id="WP_099474736.1">
    <property type="nucleotide sequence ID" value="NZ_CP041025.1"/>
</dbReference>
<dbReference type="EMBL" id="PDEM01000031">
    <property type="protein sequence ID" value="PHZ83698.1"/>
    <property type="molecule type" value="Genomic_DNA"/>
</dbReference>
<dbReference type="AlphaFoldDB" id="A0A2G4YN10"/>
<organism evidence="1 2">
    <name type="scientific">Paremcibacter congregatus</name>
    <dbReference type="NCBI Taxonomy" id="2043170"/>
    <lineage>
        <taxon>Bacteria</taxon>
        <taxon>Pseudomonadati</taxon>
        <taxon>Pseudomonadota</taxon>
        <taxon>Alphaproteobacteria</taxon>
        <taxon>Emcibacterales</taxon>
        <taxon>Emcibacteraceae</taxon>
        <taxon>Paremcibacter</taxon>
    </lineage>
</organism>
<protein>
    <recommendedName>
        <fullName evidence="3">Transcriptional regulator</fullName>
    </recommendedName>
</protein>
<accession>A0A2G4YN10</accession>
<comment type="caution">
    <text evidence="1">The sequence shown here is derived from an EMBL/GenBank/DDBJ whole genome shotgun (WGS) entry which is preliminary data.</text>
</comment>
<dbReference type="InParanoid" id="A0A2G4YN10"/>
<reference evidence="1 2" key="1">
    <citation type="submission" date="2017-10" db="EMBL/GenBank/DDBJ databases">
        <title>Frigbacter circumglobatus gen. nov. sp. nov., isolated from sediment cultured in situ.</title>
        <authorList>
            <person name="Zhao Z."/>
        </authorList>
    </citation>
    <scope>NUCLEOTIDE SEQUENCE [LARGE SCALE GENOMIC DNA]</scope>
    <source>
        <strain evidence="1 2">ZYL</strain>
    </source>
</reference>
<keyword evidence="2" id="KW-1185">Reference proteome</keyword>
<evidence type="ECO:0000313" key="1">
    <source>
        <dbReference type="EMBL" id="PHZ83698.1"/>
    </source>
</evidence>
<proteinExistence type="predicted"/>
<name>A0A2G4YN10_9PROT</name>
<sequence>MHTVKKWDNVESVVDSSFTEAMEYMAQPILDILKSYKTEPVEIETIADATDYTKDDIIGITKYLCEQHKLEIIQPAGADHGIQVKLTPKGLKSL</sequence>
<gene>
    <name evidence="1" type="ORF">CRD36_15085</name>
</gene>
<dbReference type="Proteomes" id="UP000229730">
    <property type="component" value="Unassembled WGS sequence"/>
</dbReference>